<evidence type="ECO:0000259" key="1">
    <source>
        <dbReference type="Pfam" id="PF02627"/>
    </source>
</evidence>
<reference evidence="2 3" key="1">
    <citation type="submission" date="2018-12" db="EMBL/GenBank/DDBJ databases">
        <authorList>
            <consortium name="Pathogen Informatics"/>
        </authorList>
    </citation>
    <scope>NUCLEOTIDE SEQUENCE [LARGE SCALE GENOMIC DNA]</scope>
    <source>
        <strain evidence="2 3">NCTC13193</strain>
    </source>
</reference>
<feature type="domain" description="Carboxymuconolactone decarboxylase-like" evidence="1">
    <location>
        <begin position="16"/>
        <end position="71"/>
    </location>
</feature>
<accession>A0A3S5F323</accession>
<gene>
    <name evidence="2" type="ORF">NCTC13193_04547</name>
</gene>
<dbReference type="AlphaFoldDB" id="A0A3S5F323"/>
<sequence length="97" mass="10699">MIKQRLQYAELSPAPYKAMVSALGGLEKGPLDKAIIELMFMRVSQINGCAFCLDMHGKALRAGERATPSWIRWPAGASAMNSARQNVPRWNGPKRSP</sequence>
<dbReference type="InterPro" id="IPR029032">
    <property type="entry name" value="AhpD-like"/>
</dbReference>
<dbReference type="Gene3D" id="1.20.1290.10">
    <property type="entry name" value="AhpD-like"/>
    <property type="match status" value="1"/>
</dbReference>
<dbReference type="SUPFAM" id="SSF69118">
    <property type="entry name" value="AhpD-like"/>
    <property type="match status" value="1"/>
</dbReference>
<name>A0A3S5F323_SERFO</name>
<proteinExistence type="predicted"/>
<evidence type="ECO:0000313" key="3">
    <source>
        <dbReference type="Proteomes" id="UP000270487"/>
    </source>
</evidence>
<dbReference type="GO" id="GO:0051920">
    <property type="term" value="F:peroxiredoxin activity"/>
    <property type="evidence" value="ECO:0007669"/>
    <property type="project" value="InterPro"/>
</dbReference>
<dbReference type="InterPro" id="IPR003779">
    <property type="entry name" value="CMD-like"/>
</dbReference>
<dbReference type="EMBL" id="LR134492">
    <property type="protein sequence ID" value="VEI74276.1"/>
    <property type="molecule type" value="Genomic_DNA"/>
</dbReference>
<dbReference type="Pfam" id="PF02627">
    <property type="entry name" value="CMD"/>
    <property type="match status" value="1"/>
</dbReference>
<dbReference type="InterPro" id="IPR004675">
    <property type="entry name" value="AhpD_core"/>
</dbReference>
<protein>
    <submittedName>
        <fullName evidence="2">Argininosuccinate synthase</fullName>
    </submittedName>
</protein>
<evidence type="ECO:0000313" key="2">
    <source>
        <dbReference type="EMBL" id="VEI74276.1"/>
    </source>
</evidence>
<dbReference type="NCBIfam" id="TIGR00778">
    <property type="entry name" value="ahpD_dom"/>
    <property type="match status" value="1"/>
</dbReference>
<dbReference type="Proteomes" id="UP000270487">
    <property type="component" value="Chromosome"/>
</dbReference>
<organism evidence="2 3">
    <name type="scientific">Serratia fonticola</name>
    <dbReference type="NCBI Taxonomy" id="47917"/>
    <lineage>
        <taxon>Bacteria</taxon>
        <taxon>Pseudomonadati</taxon>
        <taxon>Pseudomonadota</taxon>
        <taxon>Gammaproteobacteria</taxon>
        <taxon>Enterobacterales</taxon>
        <taxon>Yersiniaceae</taxon>
        <taxon>Serratia</taxon>
    </lineage>
</organism>